<protein>
    <submittedName>
        <fullName evidence="2">Uncharacterized protein</fullName>
    </submittedName>
</protein>
<accession>A0ABU5VUM2</accession>
<keyword evidence="1" id="KW-0732">Signal</keyword>
<evidence type="ECO:0000313" key="3">
    <source>
        <dbReference type="Proteomes" id="UP001302274"/>
    </source>
</evidence>
<evidence type="ECO:0000256" key="1">
    <source>
        <dbReference type="SAM" id="SignalP"/>
    </source>
</evidence>
<name>A0ABU5VUM2_9BACT</name>
<feature type="signal peptide" evidence="1">
    <location>
        <begin position="1"/>
        <end position="24"/>
    </location>
</feature>
<reference evidence="2 3" key="1">
    <citation type="submission" date="2023-11" db="EMBL/GenBank/DDBJ databases">
        <title>A Novel Polar Bacteriovorax (B. antarcticus) Isolated from the Biocrust in Antarctica.</title>
        <authorList>
            <person name="Mun W."/>
            <person name="Choi S.Y."/>
            <person name="Mitchell R.J."/>
        </authorList>
    </citation>
    <scope>NUCLEOTIDE SEQUENCE [LARGE SCALE GENOMIC DNA]</scope>
    <source>
        <strain evidence="2 3">PP10</strain>
    </source>
</reference>
<dbReference type="Proteomes" id="UP001302274">
    <property type="component" value="Unassembled WGS sequence"/>
</dbReference>
<comment type="caution">
    <text evidence="2">The sequence shown here is derived from an EMBL/GenBank/DDBJ whole genome shotgun (WGS) entry which is preliminary data.</text>
</comment>
<gene>
    <name evidence="2" type="ORF">SHI21_10985</name>
</gene>
<evidence type="ECO:0000313" key="2">
    <source>
        <dbReference type="EMBL" id="MEA9356734.1"/>
    </source>
</evidence>
<organism evidence="2 3">
    <name type="scientific">Bacteriovorax antarcticus</name>
    <dbReference type="NCBI Taxonomy" id="3088717"/>
    <lineage>
        <taxon>Bacteria</taxon>
        <taxon>Pseudomonadati</taxon>
        <taxon>Bdellovibrionota</taxon>
        <taxon>Bacteriovoracia</taxon>
        <taxon>Bacteriovoracales</taxon>
        <taxon>Bacteriovoracaceae</taxon>
        <taxon>Bacteriovorax</taxon>
    </lineage>
</organism>
<keyword evidence="3" id="KW-1185">Reference proteome</keyword>
<dbReference type="EMBL" id="JAYGJQ010000002">
    <property type="protein sequence ID" value="MEA9356734.1"/>
    <property type="molecule type" value="Genomic_DNA"/>
</dbReference>
<feature type="chain" id="PRO_5047416386" evidence="1">
    <location>
        <begin position="25"/>
        <end position="179"/>
    </location>
</feature>
<sequence length="179" mass="20769">MNVLFIKLLPLICLFLGLSTPVLADIKPPNYDFTFDSLGPFLPGGTLEKAKTDKTIQSDIFEDHGNLKIIKLKLKRANYHLDVYVQTKDDKITDMFVRLPQHFIHDIFLADLQKKYKKQDKYVQKDMNALYVWMNRDGNNIIYQGSCSITCFPMFIEVVSADKTVVPLYQKFNEALPKW</sequence>
<proteinExistence type="predicted"/>
<dbReference type="RefSeq" id="WP_323576617.1">
    <property type="nucleotide sequence ID" value="NZ_JAYGJQ010000002.1"/>
</dbReference>